<dbReference type="EMBL" id="CP022433">
    <property type="protein sequence ID" value="ASN24578.1"/>
    <property type="molecule type" value="Genomic_DNA"/>
</dbReference>
<proteinExistence type="predicted"/>
<organism evidence="1 2">
    <name type="scientific">Streptomyces pluripotens</name>
    <dbReference type="NCBI Taxonomy" id="1355015"/>
    <lineage>
        <taxon>Bacteria</taxon>
        <taxon>Bacillati</taxon>
        <taxon>Actinomycetota</taxon>
        <taxon>Actinomycetes</taxon>
        <taxon>Kitasatosporales</taxon>
        <taxon>Streptomycetaceae</taxon>
        <taxon>Streptomyces</taxon>
    </lineage>
</organism>
<reference evidence="1 2" key="1">
    <citation type="submission" date="2017-07" db="EMBL/GenBank/DDBJ databases">
        <title>Genome sequence of Streptomyces pluripotens MUSC 137T.</title>
        <authorList>
            <person name="Ser H.-L."/>
            <person name="Lee L.-H."/>
        </authorList>
    </citation>
    <scope>NUCLEOTIDE SEQUENCE [LARGE SCALE GENOMIC DNA]</scope>
    <source>
        <strain evidence="1 2">MUSC 137</strain>
    </source>
</reference>
<name>A0A221NXQ3_9ACTN</name>
<dbReference type="RefSeq" id="WP_052318998.1">
    <property type="nucleotide sequence ID" value="NZ_CP021080.1"/>
</dbReference>
<keyword evidence="2" id="KW-1185">Reference proteome</keyword>
<accession>A0A221NXQ3</accession>
<evidence type="ECO:0000313" key="1">
    <source>
        <dbReference type="EMBL" id="ASN24578.1"/>
    </source>
</evidence>
<dbReference type="AlphaFoldDB" id="A0A221NXQ3"/>
<dbReference type="OrthoDB" id="4551551at2"/>
<gene>
    <name evidence="1" type="ORF">LK07_11625</name>
</gene>
<protein>
    <submittedName>
        <fullName evidence="1">Uncharacterized protein</fullName>
    </submittedName>
</protein>
<sequence>MSALRFCVEVLRSGTVQGLGLNGQPDAWEAKLGQGYVDDVRKGRMRRDFGLVELSFLRGSEGWQCIELSLQIHRLAMGEVDVVPNFLIGKFGKFESRIKFDDLEGMLATEGIHLDRIGDRIQEPHARFSIAESGAIVHVLTVEAGGVGRPGIGDVWSISVARDFPRRAVPIS</sequence>
<dbReference type="Proteomes" id="UP000031501">
    <property type="component" value="Chromosome"/>
</dbReference>
<evidence type="ECO:0000313" key="2">
    <source>
        <dbReference type="Proteomes" id="UP000031501"/>
    </source>
</evidence>
<dbReference type="KEGG" id="splu:LK06_010505"/>